<dbReference type="GO" id="GO:0005886">
    <property type="term" value="C:plasma membrane"/>
    <property type="evidence" value="ECO:0007669"/>
    <property type="project" value="TreeGrafter"/>
</dbReference>
<evidence type="ECO:0000259" key="1">
    <source>
        <dbReference type="Pfam" id="PF00339"/>
    </source>
</evidence>
<dbReference type="GO" id="GO:0031625">
    <property type="term" value="F:ubiquitin protein ligase binding"/>
    <property type="evidence" value="ECO:0007669"/>
    <property type="project" value="TreeGrafter"/>
</dbReference>
<keyword evidence="4" id="KW-1185">Reference proteome</keyword>
<evidence type="ECO:0008006" key="5">
    <source>
        <dbReference type="Google" id="ProtNLM"/>
    </source>
</evidence>
<dbReference type="Gene3D" id="2.60.40.640">
    <property type="match status" value="1"/>
</dbReference>
<dbReference type="GO" id="GO:0030674">
    <property type="term" value="F:protein-macromolecule adaptor activity"/>
    <property type="evidence" value="ECO:0007669"/>
    <property type="project" value="TreeGrafter"/>
</dbReference>
<dbReference type="GO" id="GO:0070086">
    <property type="term" value="P:ubiquitin-dependent endocytosis"/>
    <property type="evidence" value="ECO:0007669"/>
    <property type="project" value="TreeGrafter"/>
</dbReference>
<dbReference type="PANTHER" id="PTHR11188:SF17">
    <property type="entry name" value="FI21816P1"/>
    <property type="match status" value="1"/>
</dbReference>
<dbReference type="AlphaFoldDB" id="A0A367KNF2"/>
<dbReference type="InterPro" id="IPR011021">
    <property type="entry name" value="Arrestin-like_N"/>
</dbReference>
<evidence type="ECO:0000259" key="2">
    <source>
        <dbReference type="Pfam" id="PF02752"/>
    </source>
</evidence>
<dbReference type="PANTHER" id="PTHR11188">
    <property type="entry name" value="ARRESTIN DOMAIN CONTAINING PROTEIN"/>
    <property type="match status" value="1"/>
</dbReference>
<organism evidence="3 4">
    <name type="scientific">Rhizopus stolonifer</name>
    <name type="common">Rhizopus nigricans</name>
    <dbReference type="NCBI Taxonomy" id="4846"/>
    <lineage>
        <taxon>Eukaryota</taxon>
        <taxon>Fungi</taxon>
        <taxon>Fungi incertae sedis</taxon>
        <taxon>Mucoromycota</taxon>
        <taxon>Mucoromycotina</taxon>
        <taxon>Mucoromycetes</taxon>
        <taxon>Mucorales</taxon>
        <taxon>Mucorineae</taxon>
        <taxon>Rhizopodaceae</taxon>
        <taxon>Rhizopus</taxon>
    </lineage>
</organism>
<feature type="domain" description="Arrestin-like N-terminal" evidence="1">
    <location>
        <begin position="37"/>
        <end position="135"/>
    </location>
</feature>
<comment type="caution">
    <text evidence="3">The sequence shown here is derived from an EMBL/GenBank/DDBJ whole genome shotgun (WGS) entry which is preliminary data.</text>
</comment>
<name>A0A367KNF2_RHIST</name>
<evidence type="ECO:0000313" key="4">
    <source>
        <dbReference type="Proteomes" id="UP000253551"/>
    </source>
</evidence>
<reference evidence="3 4" key="1">
    <citation type="journal article" date="2018" name="G3 (Bethesda)">
        <title>Phylogenetic and Phylogenomic Definition of Rhizopus Species.</title>
        <authorList>
            <person name="Gryganskyi A.P."/>
            <person name="Golan J."/>
            <person name="Dolatabadi S."/>
            <person name="Mondo S."/>
            <person name="Robb S."/>
            <person name="Idnurm A."/>
            <person name="Muszewska A."/>
            <person name="Steczkiewicz K."/>
            <person name="Masonjones S."/>
            <person name="Liao H.L."/>
            <person name="Gajdeczka M.T."/>
            <person name="Anike F."/>
            <person name="Vuek A."/>
            <person name="Anishchenko I.M."/>
            <person name="Voigt K."/>
            <person name="de Hoog G.S."/>
            <person name="Smith M.E."/>
            <person name="Heitman J."/>
            <person name="Vilgalys R."/>
            <person name="Stajich J.E."/>
        </authorList>
    </citation>
    <scope>NUCLEOTIDE SEQUENCE [LARGE SCALE GENOMIC DNA]</scope>
    <source>
        <strain evidence="3 4">LSU 92-RS-03</strain>
    </source>
</reference>
<proteinExistence type="predicted"/>
<dbReference type="InterPro" id="IPR050357">
    <property type="entry name" value="Arrestin_domain-protein"/>
</dbReference>
<dbReference type="InterPro" id="IPR014752">
    <property type="entry name" value="Arrestin-like_C"/>
</dbReference>
<dbReference type="SUPFAM" id="SSF81296">
    <property type="entry name" value="E set domains"/>
    <property type="match status" value="1"/>
</dbReference>
<dbReference type="GO" id="GO:0005829">
    <property type="term" value="C:cytosol"/>
    <property type="evidence" value="ECO:0007669"/>
    <property type="project" value="TreeGrafter"/>
</dbReference>
<dbReference type="STRING" id="4846.A0A367KNF2"/>
<gene>
    <name evidence="3" type="ORF">CU098_003181</name>
</gene>
<dbReference type="EMBL" id="PJQM01001044">
    <property type="protein sequence ID" value="RCI03372.1"/>
    <property type="molecule type" value="Genomic_DNA"/>
</dbReference>
<dbReference type="Pfam" id="PF00339">
    <property type="entry name" value="Arrestin_N"/>
    <property type="match status" value="1"/>
</dbReference>
<accession>A0A367KNF2</accession>
<sequence length="371" mass="42500">MPVISQFFTGAKQLHIELIEPVVFLRVDAQDPSTHVLRGEVSVLFTKPISSTSVTLKLFGKSSILWPEGIQGGKSIFEETIHEQELILQPESKSVLKAGLYRWPFQFFLSNHLPETIEDDRGKVFYYLIAIMHRGGVTHSPLRARRDLLLLRTPHWSERPPDGAQEQHLSECDASIRLEKFACSSGTHLPLELSILPRVKHLTLKSIRVSLTEKRKYTMNQTRRLLSHDFKIKVVEAKSLFDPPQDIQPALELENAHISLCDWPVQHRLVLLLPNCDHVNHSSTYSNIHIKHTLKIDIHLHKDSDFSICFKAPITLLDCRLRDDYDVLPTYQQALLPAEISEEGLICPQLSLYKKKKPKKVEVQPPAYEDI</sequence>
<dbReference type="Proteomes" id="UP000253551">
    <property type="component" value="Unassembled WGS sequence"/>
</dbReference>
<dbReference type="InterPro" id="IPR011022">
    <property type="entry name" value="Arrestin_C-like"/>
</dbReference>
<feature type="domain" description="Arrestin C-terminal-like" evidence="2">
    <location>
        <begin position="174"/>
        <end position="319"/>
    </location>
</feature>
<dbReference type="Pfam" id="PF02752">
    <property type="entry name" value="Arrestin_C"/>
    <property type="match status" value="1"/>
</dbReference>
<protein>
    <recommendedName>
        <fullName evidence="5">Arrestin C-terminal-like domain-containing protein</fullName>
    </recommendedName>
</protein>
<dbReference type="OrthoDB" id="2333384at2759"/>
<dbReference type="InterPro" id="IPR014756">
    <property type="entry name" value="Ig_E-set"/>
</dbReference>
<evidence type="ECO:0000313" key="3">
    <source>
        <dbReference type="EMBL" id="RCI03372.1"/>
    </source>
</evidence>